<protein>
    <submittedName>
        <fullName evidence="1">Uncharacterized protein</fullName>
    </submittedName>
</protein>
<keyword evidence="2" id="KW-1185">Reference proteome</keyword>
<name>A0AAV4Q9A1_9ARAC</name>
<comment type="caution">
    <text evidence="1">The sequence shown here is derived from an EMBL/GenBank/DDBJ whole genome shotgun (WGS) entry which is preliminary data.</text>
</comment>
<dbReference type="Proteomes" id="UP001054837">
    <property type="component" value="Unassembled WGS sequence"/>
</dbReference>
<dbReference type="AlphaFoldDB" id="A0AAV4Q9A1"/>
<proteinExistence type="predicted"/>
<evidence type="ECO:0000313" key="2">
    <source>
        <dbReference type="Proteomes" id="UP001054837"/>
    </source>
</evidence>
<evidence type="ECO:0000313" key="1">
    <source>
        <dbReference type="EMBL" id="GIY06593.1"/>
    </source>
</evidence>
<gene>
    <name evidence="1" type="ORF">CDAR_116731</name>
</gene>
<organism evidence="1 2">
    <name type="scientific">Caerostris darwini</name>
    <dbReference type="NCBI Taxonomy" id="1538125"/>
    <lineage>
        <taxon>Eukaryota</taxon>
        <taxon>Metazoa</taxon>
        <taxon>Ecdysozoa</taxon>
        <taxon>Arthropoda</taxon>
        <taxon>Chelicerata</taxon>
        <taxon>Arachnida</taxon>
        <taxon>Araneae</taxon>
        <taxon>Araneomorphae</taxon>
        <taxon>Entelegynae</taxon>
        <taxon>Araneoidea</taxon>
        <taxon>Araneidae</taxon>
        <taxon>Caerostris</taxon>
    </lineage>
</organism>
<reference evidence="1 2" key="1">
    <citation type="submission" date="2021-06" db="EMBL/GenBank/DDBJ databases">
        <title>Caerostris darwini draft genome.</title>
        <authorList>
            <person name="Kono N."/>
            <person name="Arakawa K."/>
        </authorList>
    </citation>
    <scope>NUCLEOTIDE SEQUENCE [LARGE SCALE GENOMIC DNA]</scope>
</reference>
<sequence length="93" mass="10691">MEIEEIDHERSPIKVLNFGVSCHLSPGILLTFSVAQHHLLKTPSKFSQLNINSLVKLYEVILEDLNLIPNVLTIANYFRFYEASALNEMHIRI</sequence>
<dbReference type="EMBL" id="BPLQ01004234">
    <property type="protein sequence ID" value="GIY06593.1"/>
    <property type="molecule type" value="Genomic_DNA"/>
</dbReference>
<accession>A0AAV4Q9A1</accession>